<evidence type="ECO:0000256" key="7">
    <source>
        <dbReference type="ARBA" id="ARBA00023141"/>
    </source>
</evidence>
<dbReference type="NCBIfam" id="NF001372">
    <property type="entry name" value="PRK00278.1-4"/>
    <property type="match status" value="1"/>
</dbReference>
<protein>
    <recommendedName>
        <fullName evidence="3">indole-3-glycerol-phosphate synthase</fullName>
        <ecNumber evidence="3">4.1.1.48</ecNumber>
    </recommendedName>
</protein>
<dbReference type="SUPFAM" id="SSF51366">
    <property type="entry name" value="Ribulose-phoshate binding barrel"/>
    <property type="match status" value="1"/>
</dbReference>
<feature type="domain" description="Indole-3-glycerol phosphate synthase" evidence="10">
    <location>
        <begin position="86"/>
        <end position="352"/>
    </location>
</feature>
<dbReference type="InterPro" id="IPR013785">
    <property type="entry name" value="Aldolase_TIM"/>
</dbReference>
<sequence>MSVLQHALASHSSAQLKRAPLHTKPRRKPCIVAAVDAPQSENQQGQLKGGVSIRRRPPLGRETQPCGSLQMRVTGMPEENKPRNILEEIVWWKTAEVDQMRERVPLVMLQQAAKGAPAARDFKAALRKKADETGKPGLIAEVKKASPSKGVIQPDFDPVRIAKAYEAGGAACLSVLTDERYFQGSFQNLLDIRAAGVTCPLLCKEFIVEAYQVFKARASGADAILLIAAVLPNQDLLYFSKAAANLGMQCLIEVHTEEELARVLEVPGVENHLLGINNRDLGTFKVDLGLTEKLMSSPPGQQAKERGIVVTGESGIFTPDDVAEVQKAGVGAILVGESLVKQGDPAAGVRQLLSLPAQ</sequence>
<keyword evidence="5" id="KW-0210">Decarboxylase</keyword>
<dbReference type="PANTHER" id="PTHR22854:SF2">
    <property type="entry name" value="INDOLE-3-GLYCEROL-PHOSPHATE SYNTHASE"/>
    <property type="match status" value="1"/>
</dbReference>
<dbReference type="CDD" id="cd00331">
    <property type="entry name" value="IGPS"/>
    <property type="match status" value="1"/>
</dbReference>
<dbReference type="EC" id="4.1.1.48" evidence="3"/>
<dbReference type="Gene3D" id="3.20.20.70">
    <property type="entry name" value="Aldolase class I"/>
    <property type="match status" value="1"/>
</dbReference>
<gene>
    <name evidence="11" type="ORF">DTER00134_LOCUS10979</name>
</gene>
<evidence type="ECO:0000259" key="10">
    <source>
        <dbReference type="Pfam" id="PF00218"/>
    </source>
</evidence>
<feature type="region of interest" description="Disordered" evidence="9">
    <location>
        <begin position="37"/>
        <end position="63"/>
    </location>
</feature>
<proteinExistence type="inferred from homology"/>
<dbReference type="InterPro" id="IPR045186">
    <property type="entry name" value="Indole-3-glycerol_P_synth"/>
</dbReference>
<name>A0A7S3QXI9_DUNTE</name>
<organism evidence="11">
    <name type="scientific">Dunaliella tertiolecta</name>
    <name type="common">Green alga</name>
    <dbReference type="NCBI Taxonomy" id="3047"/>
    <lineage>
        <taxon>Eukaryota</taxon>
        <taxon>Viridiplantae</taxon>
        <taxon>Chlorophyta</taxon>
        <taxon>core chlorophytes</taxon>
        <taxon>Chlorophyceae</taxon>
        <taxon>CS clade</taxon>
        <taxon>Chlamydomonadales</taxon>
        <taxon>Dunaliellaceae</taxon>
        <taxon>Dunaliella</taxon>
    </lineage>
</organism>
<evidence type="ECO:0000256" key="9">
    <source>
        <dbReference type="SAM" id="MobiDB-lite"/>
    </source>
</evidence>
<accession>A0A7S3QXI9</accession>
<keyword evidence="4" id="KW-0028">Amino-acid biosynthesis</keyword>
<dbReference type="PROSITE" id="PS00614">
    <property type="entry name" value="IGPS"/>
    <property type="match status" value="1"/>
</dbReference>
<evidence type="ECO:0000256" key="1">
    <source>
        <dbReference type="ARBA" id="ARBA00001633"/>
    </source>
</evidence>
<dbReference type="NCBIfam" id="NF001377">
    <property type="entry name" value="PRK00278.2-4"/>
    <property type="match status" value="1"/>
</dbReference>
<dbReference type="InterPro" id="IPR013798">
    <property type="entry name" value="Indole-3-glycerol_P_synth_dom"/>
</dbReference>
<dbReference type="GO" id="GO:0000162">
    <property type="term" value="P:L-tryptophan biosynthetic process"/>
    <property type="evidence" value="ECO:0007669"/>
    <property type="project" value="UniProtKB-UniPathway"/>
</dbReference>
<dbReference type="FunFam" id="3.20.20.70:FF:000024">
    <property type="entry name" value="Indole-3-glycerol phosphate synthase"/>
    <property type="match status" value="1"/>
</dbReference>
<keyword evidence="7" id="KW-0057">Aromatic amino acid biosynthesis</keyword>
<keyword evidence="6" id="KW-0822">Tryptophan biosynthesis</keyword>
<dbReference type="EMBL" id="HBIP01018586">
    <property type="protein sequence ID" value="CAE0495906.1"/>
    <property type="molecule type" value="Transcribed_RNA"/>
</dbReference>
<evidence type="ECO:0000256" key="2">
    <source>
        <dbReference type="ARBA" id="ARBA00004696"/>
    </source>
</evidence>
<keyword evidence="8" id="KW-0456">Lyase</keyword>
<evidence type="ECO:0000256" key="6">
    <source>
        <dbReference type="ARBA" id="ARBA00022822"/>
    </source>
</evidence>
<evidence type="ECO:0000256" key="4">
    <source>
        <dbReference type="ARBA" id="ARBA00022605"/>
    </source>
</evidence>
<evidence type="ECO:0000313" key="11">
    <source>
        <dbReference type="EMBL" id="CAE0495906.1"/>
    </source>
</evidence>
<dbReference type="InterPro" id="IPR011060">
    <property type="entry name" value="RibuloseP-bd_barrel"/>
</dbReference>
<evidence type="ECO:0000256" key="8">
    <source>
        <dbReference type="ARBA" id="ARBA00023239"/>
    </source>
</evidence>
<dbReference type="AlphaFoldDB" id="A0A7S3QXI9"/>
<dbReference type="UniPathway" id="UPA00035">
    <property type="reaction ID" value="UER00043"/>
</dbReference>
<comment type="catalytic activity">
    <reaction evidence="1">
        <text>1-(2-carboxyphenylamino)-1-deoxy-D-ribulose 5-phosphate + H(+) = (1S,2R)-1-C-(indol-3-yl)glycerol 3-phosphate + CO2 + H2O</text>
        <dbReference type="Rhea" id="RHEA:23476"/>
        <dbReference type="ChEBI" id="CHEBI:15377"/>
        <dbReference type="ChEBI" id="CHEBI:15378"/>
        <dbReference type="ChEBI" id="CHEBI:16526"/>
        <dbReference type="ChEBI" id="CHEBI:58613"/>
        <dbReference type="ChEBI" id="CHEBI:58866"/>
        <dbReference type="EC" id="4.1.1.48"/>
    </reaction>
</comment>
<evidence type="ECO:0000256" key="3">
    <source>
        <dbReference type="ARBA" id="ARBA00012362"/>
    </source>
</evidence>
<dbReference type="PANTHER" id="PTHR22854">
    <property type="entry name" value="TRYPTOPHAN BIOSYNTHESIS PROTEIN"/>
    <property type="match status" value="1"/>
</dbReference>
<dbReference type="HAMAP" id="MF_00134_B">
    <property type="entry name" value="IGPS_B"/>
    <property type="match status" value="1"/>
</dbReference>
<dbReference type="GO" id="GO:0004425">
    <property type="term" value="F:indole-3-glycerol-phosphate synthase activity"/>
    <property type="evidence" value="ECO:0007669"/>
    <property type="project" value="UniProtKB-EC"/>
</dbReference>
<dbReference type="Pfam" id="PF00218">
    <property type="entry name" value="IGPS"/>
    <property type="match status" value="1"/>
</dbReference>
<dbReference type="GO" id="GO:0004640">
    <property type="term" value="F:phosphoribosylanthranilate isomerase activity"/>
    <property type="evidence" value="ECO:0007669"/>
    <property type="project" value="TreeGrafter"/>
</dbReference>
<dbReference type="InterPro" id="IPR001468">
    <property type="entry name" value="Indole-3-GlycerolPSynthase_CS"/>
</dbReference>
<evidence type="ECO:0000256" key="5">
    <source>
        <dbReference type="ARBA" id="ARBA00022793"/>
    </source>
</evidence>
<reference evidence="11" key="1">
    <citation type="submission" date="2021-01" db="EMBL/GenBank/DDBJ databases">
        <authorList>
            <person name="Corre E."/>
            <person name="Pelletier E."/>
            <person name="Niang G."/>
            <person name="Scheremetjew M."/>
            <person name="Finn R."/>
            <person name="Kale V."/>
            <person name="Holt S."/>
            <person name="Cochrane G."/>
            <person name="Meng A."/>
            <person name="Brown T."/>
            <person name="Cohen L."/>
        </authorList>
    </citation>
    <scope>NUCLEOTIDE SEQUENCE</scope>
    <source>
        <strain evidence="11">CCMP1320</strain>
    </source>
</reference>
<feature type="region of interest" description="Disordered" evidence="9">
    <location>
        <begin position="1"/>
        <end position="25"/>
    </location>
</feature>
<comment type="pathway">
    <text evidence="2">Amino-acid biosynthesis; L-tryptophan biosynthesis; L-tryptophan from chorismate: step 4/5.</text>
</comment>